<reference evidence="1" key="1">
    <citation type="submission" date="2023-05" db="EMBL/GenBank/DDBJ databases">
        <title>Complete genome sequence of three non-O157 smooth Escherichia coli infecting phages.</title>
        <authorList>
            <person name="Pas C."/>
            <person name="Briers Y."/>
            <person name="Fieseler L."/>
        </authorList>
    </citation>
    <scope>NUCLEOTIDE SEQUENCE</scope>
</reference>
<evidence type="ECO:0008006" key="3">
    <source>
        <dbReference type="Google" id="ProtNLM"/>
    </source>
</evidence>
<sequence length="188" mass="19660">MWQYVAAQAAASLFQIGGQIEAQVEQSKAVQAQLAKGISQLNLQRSQSRRQTSAALFNVQQGKQQALSQVGLQAAASDTVGASVRDAVATVNVQTDRQDTAVRAQQLAQEQGFFQQAEVLIQNARANTPQQSGQDIVFNAALSIAGKAAGSAAADGVLGDSDILGSLGEFGQSLSGTYQSWKSYLGGE</sequence>
<accession>A0AA51Z2S7</accession>
<evidence type="ECO:0000313" key="2">
    <source>
        <dbReference type="Proteomes" id="UP001182171"/>
    </source>
</evidence>
<protein>
    <recommendedName>
        <fullName evidence="3">Internal virion protein</fullName>
    </recommendedName>
</protein>
<proteinExistence type="predicted"/>
<dbReference type="Proteomes" id="UP001182171">
    <property type="component" value="Segment"/>
</dbReference>
<dbReference type="Pfam" id="PF24072">
    <property type="entry name" value="T7_gp14"/>
    <property type="match status" value="1"/>
</dbReference>
<organism evidence="1 2">
    <name type="scientific">Escherichia phage vB_EcoP_PAS7</name>
    <dbReference type="NCBI Taxonomy" id="3053875"/>
    <lineage>
        <taxon>Viruses</taxon>
        <taxon>Duplodnaviria</taxon>
        <taxon>Heunggongvirae</taxon>
        <taxon>Uroviricota</taxon>
        <taxon>Caudoviricetes</taxon>
        <taxon>Autographivirales</taxon>
        <taxon>Autoscriptoviridae</taxon>
        <taxon>Slopekvirinae</taxon>
        <taxon>Cepavirus</taxon>
        <taxon>Cepavirus PAS7</taxon>
    </lineage>
</organism>
<name>A0AA51Z2S7_9CAUD</name>
<evidence type="ECO:0000313" key="1">
    <source>
        <dbReference type="EMBL" id="WMX18820.1"/>
    </source>
</evidence>
<dbReference type="InterPro" id="IPR038996">
    <property type="entry name" value="Gp14"/>
</dbReference>
<dbReference type="EMBL" id="OQ921331">
    <property type="protein sequence ID" value="WMX18820.1"/>
    <property type="molecule type" value="Genomic_DNA"/>
</dbReference>
<keyword evidence="2" id="KW-1185">Reference proteome</keyword>